<evidence type="ECO:0000259" key="5">
    <source>
        <dbReference type="Pfam" id="PF00685"/>
    </source>
</evidence>
<organism evidence="6 7">
    <name type="scientific">Eleusine coracana subsp. coracana</name>
    <dbReference type="NCBI Taxonomy" id="191504"/>
    <lineage>
        <taxon>Eukaryota</taxon>
        <taxon>Viridiplantae</taxon>
        <taxon>Streptophyta</taxon>
        <taxon>Embryophyta</taxon>
        <taxon>Tracheophyta</taxon>
        <taxon>Spermatophyta</taxon>
        <taxon>Magnoliopsida</taxon>
        <taxon>Liliopsida</taxon>
        <taxon>Poales</taxon>
        <taxon>Poaceae</taxon>
        <taxon>PACMAD clade</taxon>
        <taxon>Chloridoideae</taxon>
        <taxon>Cynodonteae</taxon>
        <taxon>Eleusininae</taxon>
        <taxon>Eleusine</taxon>
    </lineage>
</organism>
<name>A0AAV5FT89_ELECO</name>
<protein>
    <recommendedName>
        <fullName evidence="3">Sulfotransferase</fullName>
        <ecNumber evidence="3">2.8.2.-</ecNumber>
    </recommendedName>
</protein>
<dbReference type="EMBL" id="BQKI01000095">
    <property type="protein sequence ID" value="GJN38018.1"/>
    <property type="molecule type" value="Genomic_DNA"/>
</dbReference>
<accession>A0AAV5FT89</accession>
<keyword evidence="7" id="KW-1185">Reference proteome</keyword>
<evidence type="ECO:0000256" key="1">
    <source>
        <dbReference type="ARBA" id="ARBA00005771"/>
    </source>
</evidence>
<dbReference type="EC" id="2.8.2.-" evidence="3"/>
<comment type="similarity">
    <text evidence="1 3">Belongs to the sulfotransferase 1 family.</text>
</comment>
<dbReference type="Pfam" id="PF00685">
    <property type="entry name" value="Sulfotransfer_1"/>
    <property type="match status" value="1"/>
</dbReference>
<feature type="domain" description="Sulfotransferase" evidence="5">
    <location>
        <begin position="67"/>
        <end position="335"/>
    </location>
</feature>
<evidence type="ECO:0000313" key="7">
    <source>
        <dbReference type="Proteomes" id="UP001054889"/>
    </source>
</evidence>
<dbReference type="AlphaFoldDB" id="A0AAV5FT89"/>
<reference evidence="6" key="2">
    <citation type="submission" date="2021-12" db="EMBL/GenBank/DDBJ databases">
        <title>Resequencing data analysis of finger millet.</title>
        <authorList>
            <person name="Hatakeyama M."/>
            <person name="Aluri S."/>
            <person name="Balachadran M.T."/>
            <person name="Sivarajan S.R."/>
            <person name="Poveda L."/>
            <person name="Shimizu-Inatsugi R."/>
            <person name="Schlapbach R."/>
            <person name="Sreeman S.M."/>
            <person name="Shimizu K.K."/>
        </authorList>
    </citation>
    <scope>NUCLEOTIDE SEQUENCE</scope>
</reference>
<dbReference type="Proteomes" id="UP001054889">
    <property type="component" value="Unassembled WGS sequence"/>
</dbReference>
<reference evidence="6" key="1">
    <citation type="journal article" date="2018" name="DNA Res.">
        <title>Multiple hybrid de novo genome assembly of finger millet, an orphan allotetraploid crop.</title>
        <authorList>
            <person name="Hatakeyama M."/>
            <person name="Aluri S."/>
            <person name="Balachadran M.T."/>
            <person name="Sivarajan S.R."/>
            <person name="Patrignani A."/>
            <person name="Gruter S."/>
            <person name="Poveda L."/>
            <person name="Shimizu-Inatsugi R."/>
            <person name="Baeten J."/>
            <person name="Francoijs K.J."/>
            <person name="Nataraja K.N."/>
            <person name="Reddy Y.A.N."/>
            <person name="Phadnis S."/>
            <person name="Ravikumar R.L."/>
            <person name="Schlapbach R."/>
            <person name="Sreeman S.M."/>
            <person name="Shimizu K.K."/>
        </authorList>
    </citation>
    <scope>NUCLEOTIDE SEQUENCE</scope>
</reference>
<evidence type="ECO:0000256" key="4">
    <source>
        <dbReference type="SAM" id="MobiDB-lite"/>
    </source>
</evidence>
<dbReference type="GO" id="GO:0008146">
    <property type="term" value="F:sulfotransferase activity"/>
    <property type="evidence" value="ECO:0007669"/>
    <property type="project" value="InterPro"/>
</dbReference>
<sequence length="343" mass="38861">MDHRRAQQQQQGAAAPEPEETTMEVDSLPLETRCPPFPLRQYKGFWIPELTLRRGVPGFRSRFTPRPTDIILASFPKSGTTWLKALAFATLRRAAHPPSFADHPLRRANPHDIVRFVETDFARAESADELGDDLEALPSPRLLATHLPHSLLPQRVRAMCKIVSVSREPKDALVSWWNFVRKAAPAFGGDAAAFTFEEAFDLFCDGRCVYGPAWMYTLDYSEAGRRRPGNVLFLRYEKMLLQPRDELKRLAEFMECGFSVKEEQRGVVDDVVELCSFDKLKNMEVNRNGTGKGKLPVENADFFRKGVAGDWRNHMTPEMAQRLDKIVQDALQGSGFSFNDDSA</sequence>
<evidence type="ECO:0000256" key="3">
    <source>
        <dbReference type="RuleBase" id="RU361155"/>
    </source>
</evidence>
<dbReference type="Gene3D" id="3.40.50.300">
    <property type="entry name" value="P-loop containing nucleotide triphosphate hydrolases"/>
    <property type="match status" value="1"/>
</dbReference>
<evidence type="ECO:0000313" key="6">
    <source>
        <dbReference type="EMBL" id="GJN38018.1"/>
    </source>
</evidence>
<gene>
    <name evidence="6" type="primary">gb27024</name>
    <name evidence="6" type="ORF">PR202_gb27024</name>
</gene>
<dbReference type="PANTHER" id="PTHR11783">
    <property type="entry name" value="SULFOTRANSFERASE SULT"/>
    <property type="match status" value="1"/>
</dbReference>
<comment type="caution">
    <text evidence="6">The sequence shown here is derived from an EMBL/GenBank/DDBJ whole genome shotgun (WGS) entry which is preliminary data.</text>
</comment>
<dbReference type="InterPro" id="IPR027417">
    <property type="entry name" value="P-loop_NTPase"/>
</dbReference>
<proteinExistence type="inferred from homology"/>
<dbReference type="SUPFAM" id="SSF52540">
    <property type="entry name" value="P-loop containing nucleoside triphosphate hydrolases"/>
    <property type="match status" value="1"/>
</dbReference>
<dbReference type="InterPro" id="IPR000863">
    <property type="entry name" value="Sulfotransferase_dom"/>
</dbReference>
<evidence type="ECO:0000256" key="2">
    <source>
        <dbReference type="ARBA" id="ARBA00022679"/>
    </source>
</evidence>
<keyword evidence="2 3" id="KW-0808">Transferase</keyword>
<feature type="region of interest" description="Disordered" evidence="4">
    <location>
        <begin position="1"/>
        <end position="26"/>
    </location>
</feature>